<comment type="caution">
    <text evidence="2">The sequence shown here is derived from an EMBL/GenBank/DDBJ whole genome shotgun (WGS) entry which is preliminary data.</text>
</comment>
<dbReference type="Pfam" id="PF16227">
    <property type="entry name" value="DUF4886"/>
    <property type="match status" value="1"/>
</dbReference>
<dbReference type="Gene3D" id="3.40.50.1110">
    <property type="entry name" value="SGNH hydrolase"/>
    <property type="match status" value="1"/>
</dbReference>
<reference evidence="2 3" key="1">
    <citation type="submission" date="2020-05" db="EMBL/GenBank/DDBJ databases">
        <title>Distinct polysaccharide utilization as determinants for interspecies competition between intestinal Prevotella spp.</title>
        <authorList>
            <person name="Galvez E.J.C."/>
            <person name="Iljazovic A."/>
            <person name="Strowig T."/>
        </authorList>
    </citation>
    <scope>NUCLEOTIDE SEQUENCE [LARGE SCALE GENOMIC DNA]</scope>
    <source>
        <strain evidence="2 3">PCHR</strain>
    </source>
</reference>
<dbReference type="InterPro" id="IPR032616">
    <property type="entry name" value="DUF4886"/>
</dbReference>
<protein>
    <submittedName>
        <fullName evidence="2">DUF4886 domain-containing protein</fullName>
    </submittedName>
</protein>
<dbReference type="InterPro" id="IPR036514">
    <property type="entry name" value="SGNH_hydro_sf"/>
</dbReference>
<evidence type="ECO:0000313" key="3">
    <source>
        <dbReference type="Proteomes" id="UP000820977"/>
    </source>
</evidence>
<dbReference type="EMBL" id="JABKKJ010000005">
    <property type="protein sequence ID" value="NPE24903.1"/>
    <property type="molecule type" value="Genomic_DNA"/>
</dbReference>
<sequence length="265" mass="29844">MMILSISAAAQEKVMKILAVGNSFSRDAVEQYLWDLADADGKKCIIGNLYIGGCPISRHVDNARNDAPAYEYRKIGTDGIRVQTDNKRQNEALREEQWDIVTVQQASYDSGNYDSFSLLPELVAYIRARVPSYTKVLFHQTWAYAQTSDHSGFKRYGNNQMTMYRAISECSARAARENELQGIIPAGTAIQIARSTELGDNLNADGYHLDHLVGRYIAACTWYEYIFKNNVKGNRFAPTGMTKKQKRLSQKSAHAACRKGMFDKD</sequence>
<keyword evidence="3" id="KW-1185">Reference proteome</keyword>
<feature type="domain" description="DUF4886" evidence="1">
    <location>
        <begin position="16"/>
        <end position="256"/>
    </location>
</feature>
<name>A0ABX2B362_9BACT</name>
<evidence type="ECO:0000259" key="1">
    <source>
        <dbReference type="Pfam" id="PF16227"/>
    </source>
</evidence>
<proteinExistence type="predicted"/>
<accession>A0ABX2B362</accession>
<dbReference type="Proteomes" id="UP000820977">
    <property type="component" value="Unassembled WGS sequence"/>
</dbReference>
<evidence type="ECO:0000313" key="2">
    <source>
        <dbReference type="EMBL" id="NPE24903.1"/>
    </source>
</evidence>
<gene>
    <name evidence="2" type="ORF">HPS54_05120</name>
</gene>
<organism evidence="2 3">
    <name type="scientific">Xylanibacter caecicola</name>
    <dbReference type="NCBI Taxonomy" id="2736294"/>
    <lineage>
        <taxon>Bacteria</taxon>
        <taxon>Pseudomonadati</taxon>
        <taxon>Bacteroidota</taxon>
        <taxon>Bacteroidia</taxon>
        <taxon>Bacteroidales</taxon>
        <taxon>Prevotellaceae</taxon>
        <taxon>Xylanibacter</taxon>
    </lineage>
</organism>